<feature type="transmembrane region" description="Helical" evidence="7">
    <location>
        <begin position="242"/>
        <end position="261"/>
    </location>
</feature>
<feature type="transmembrane region" description="Helical" evidence="7">
    <location>
        <begin position="12"/>
        <end position="33"/>
    </location>
</feature>
<evidence type="ECO:0000256" key="2">
    <source>
        <dbReference type="ARBA" id="ARBA00022475"/>
    </source>
</evidence>
<dbReference type="InterPro" id="IPR004681">
    <property type="entry name" value="TRAP_DctM"/>
</dbReference>
<evidence type="ECO:0000313" key="9">
    <source>
        <dbReference type="EMBL" id="SDZ78788.1"/>
    </source>
</evidence>
<feature type="transmembrane region" description="Helical" evidence="7">
    <location>
        <begin position="316"/>
        <end position="341"/>
    </location>
</feature>
<keyword evidence="10" id="KW-1185">Reference proteome</keyword>
<dbReference type="Pfam" id="PF06808">
    <property type="entry name" value="DctM"/>
    <property type="match status" value="1"/>
</dbReference>
<feature type="transmembrane region" description="Helical" evidence="7">
    <location>
        <begin position="53"/>
        <end position="72"/>
    </location>
</feature>
<feature type="transmembrane region" description="Helical" evidence="7">
    <location>
        <begin position="169"/>
        <end position="193"/>
    </location>
</feature>
<organism evidence="9 10">
    <name type="scientific">Desulfuromusa kysingii</name>
    <dbReference type="NCBI Taxonomy" id="37625"/>
    <lineage>
        <taxon>Bacteria</taxon>
        <taxon>Pseudomonadati</taxon>
        <taxon>Thermodesulfobacteriota</taxon>
        <taxon>Desulfuromonadia</taxon>
        <taxon>Desulfuromonadales</taxon>
        <taxon>Geopsychrobacteraceae</taxon>
        <taxon>Desulfuromusa</taxon>
    </lineage>
</organism>
<evidence type="ECO:0000259" key="8">
    <source>
        <dbReference type="Pfam" id="PF06808"/>
    </source>
</evidence>
<sequence>MGIFGISLASMLLLGFPFMVTLLGSIVLYLFIYMPDFAPKMLITMVQQVITGVTPPALVCVPMFILSANIITSGESAGRLIHMLKVFVGHLHGGLPITTNASCTLFGAVSGSTQATVAAIGGTMRPMLLEAGYKSSFTLGLIINSSDIAFLIPPSIGFIVYGVATSTSIGSLFLAGILPGLMILLMFSTYCYFYSRFKKIKTLPKASWAERRKAIKDGLPVLGFPVIIVGGIYTGLFNPTEAAAAAVLYAIVLEAVIYKAITFNRLIDSFLQTGVITGVVFILVGAGQAFSFLIGFLQLPAKLLPPLFGPEPSQLWVITIVVVVYFVACMFVDPIVAIFVLSPVFKPYVLSAGVDPILLGVLVTLQAAIGSATPPFGCDIFTAQLIFRRPYLEVIGHSLPFLLILILATVILVAFPQIALFLPNIALAG</sequence>
<dbReference type="EMBL" id="FNQN01000001">
    <property type="protein sequence ID" value="SDZ78788.1"/>
    <property type="molecule type" value="Genomic_DNA"/>
</dbReference>
<name>A0A1H3VXL5_9BACT</name>
<gene>
    <name evidence="9" type="ORF">SAMN05660420_00309</name>
</gene>
<evidence type="ECO:0000256" key="4">
    <source>
        <dbReference type="ARBA" id="ARBA00022692"/>
    </source>
</evidence>
<evidence type="ECO:0000256" key="6">
    <source>
        <dbReference type="ARBA" id="ARBA00023136"/>
    </source>
</evidence>
<dbReference type="RefSeq" id="WP_092344168.1">
    <property type="nucleotide sequence ID" value="NZ_FNQN01000001.1"/>
</dbReference>
<feature type="domain" description="TRAP C4-dicarboxylate transport system permease DctM subunit" evidence="8">
    <location>
        <begin position="7"/>
        <end position="418"/>
    </location>
</feature>
<evidence type="ECO:0000256" key="5">
    <source>
        <dbReference type="ARBA" id="ARBA00022989"/>
    </source>
</evidence>
<evidence type="ECO:0000256" key="1">
    <source>
        <dbReference type="ARBA" id="ARBA00004429"/>
    </source>
</evidence>
<comment type="subcellular location">
    <subcellularLocation>
        <location evidence="1">Cell inner membrane</location>
        <topology evidence="1">Multi-pass membrane protein</topology>
    </subcellularLocation>
</comment>
<keyword evidence="3" id="KW-0997">Cell inner membrane</keyword>
<keyword evidence="6 7" id="KW-0472">Membrane</keyword>
<feature type="transmembrane region" description="Helical" evidence="7">
    <location>
        <begin position="137"/>
        <end position="163"/>
    </location>
</feature>
<dbReference type="AlphaFoldDB" id="A0A1H3VXL5"/>
<feature type="transmembrane region" description="Helical" evidence="7">
    <location>
        <begin position="348"/>
        <end position="369"/>
    </location>
</feature>
<dbReference type="STRING" id="37625.SAMN05660420_00309"/>
<dbReference type="InterPro" id="IPR010656">
    <property type="entry name" value="DctM"/>
</dbReference>
<protein>
    <submittedName>
        <fullName evidence="9">TRAP transporter, DctM subunit</fullName>
    </submittedName>
</protein>
<evidence type="ECO:0000313" key="10">
    <source>
        <dbReference type="Proteomes" id="UP000199409"/>
    </source>
</evidence>
<accession>A0A1H3VXL5</accession>
<dbReference type="GO" id="GO:0022857">
    <property type="term" value="F:transmembrane transporter activity"/>
    <property type="evidence" value="ECO:0007669"/>
    <property type="project" value="TreeGrafter"/>
</dbReference>
<feature type="transmembrane region" description="Helical" evidence="7">
    <location>
        <begin position="273"/>
        <end position="296"/>
    </location>
</feature>
<feature type="transmembrane region" description="Helical" evidence="7">
    <location>
        <begin position="214"/>
        <end position="236"/>
    </location>
</feature>
<dbReference type="PANTHER" id="PTHR33362">
    <property type="entry name" value="SIALIC ACID TRAP TRANSPORTER PERMEASE PROTEIN SIAT-RELATED"/>
    <property type="match status" value="1"/>
</dbReference>
<evidence type="ECO:0000256" key="7">
    <source>
        <dbReference type="SAM" id="Phobius"/>
    </source>
</evidence>
<keyword evidence="4 7" id="KW-0812">Transmembrane</keyword>
<dbReference type="GO" id="GO:0005886">
    <property type="term" value="C:plasma membrane"/>
    <property type="evidence" value="ECO:0007669"/>
    <property type="project" value="UniProtKB-SubCell"/>
</dbReference>
<reference evidence="9 10" key="1">
    <citation type="submission" date="2016-10" db="EMBL/GenBank/DDBJ databases">
        <authorList>
            <person name="de Groot N.N."/>
        </authorList>
    </citation>
    <scope>NUCLEOTIDE SEQUENCE [LARGE SCALE GENOMIC DNA]</scope>
    <source>
        <strain evidence="9 10">DSM 7343</strain>
    </source>
</reference>
<dbReference type="NCBIfam" id="TIGR00786">
    <property type="entry name" value="dctM"/>
    <property type="match status" value="1"/>
</dbReference>
<feature type="transmembrane region" description="Helical" evidence="7">
    <location>
        <begin position="399"/>
        <end position="422"/>
    </location>
</feature>
<proteinExistence type="predicted"/>
<evidence type="ECO:0000256" key="3">
    <source>
        <dbReference type="ARBA" id="ARBA00022519"/>
    </source>
</evidence>
<dbReference type="Proteomes" id="UP000199409">
    <property type="component" value="Unassembled WGS sequence"/>
</dbReference>
<keyword evidence="2" id="KW-1003">Cell membrane</keyword>
<dbReference type="PIRSF" id="PIRSF006066">
    <property type="entry name" value="HI0050"/>
    <property type="match status" value="1"/>
</dbReference>
<dbReference type="OrthoDB" id="9790209at2"/>
<keyword evidence="5 7" id="KW-1133">Transmembrane helix</keyword>